<dbReference type="GO" id="GO:0032426">
    <property type="term" value="C:stereocilium tip"/>
    <property type="evidence" value="ECO:0007669"/>
    <property type="project" value="TreeGrafter"/>
</dbReference>
<reference evidence="6" key="1">
    <citation type="submission" date="2011-05" db="EMBL/GenBank/DDBJ databases">
        <authorList>
            <person name="Richards S.R."/>
            <person name="Qu J."/>
            <person name="Jiang H."/>
            <person name="Jhangiani S.N."/>
            <person name="Agravi P."/>
            <person name="Goodspeed R."/>
            <person name="Gross S."/>
            <person name="Mandapat C."/>
            <person name="Jackson L."/>
            <person name="Mathew T."/>
            <person name="Pu L."/>
            <person name="Thornton R."/>
            <person name="Saada N."/>
            <person name="Wilczek-Boney K.B."/>
            <person name="Lee S."/>
            <person name="Kovar C."/>
            <person name="Wu Y."/>
            <person name="Scherer S.E."/>
            <person name="Worley K.C."/>
            <person name="Muzny D.M."/>
            <person name="Gibbs R."/>
        </authorList>
    </citation>
    <scope>NUCLEOTIDE SEQUENCE</scope>
    <source>
        <strain evidence="6">Brora</strain>
    </source>
</reference>
<evidence type="ECO:0000256" key="3">
    <source>
        <dbReference type="ARBA" id="ARBA00023273"/>
    </source>
</evidence>
<dbReference type="Pfam" id="PF00595">
    <property type="entry name" value="PDZ"/>
    <property type="match status" value="1"/>
</dbReference>
<dbReference type="SMART" id="SM00228">
    <property type="entry name" value="PDZ"/>
    <property type="match status" value="1"/>
</dbReference>
<dbReference type="GO" id="GO:0005886">
    <property type="term" value="C:plasma membrane"/>
    <property type="evidence" value="ECO:0007669"/>
    <property type="project" value="TreeGrafter"/>
</dbReference>
<dbReference type="GO" id="GO:0002142">
    <property type="term" value="C:stereocilia ankle link complex"/>
    <property type="evidence" value="ECO:0007669"/>
    <property type="project" value="TreeGrafter"/>
</dbReference>
<dbReference type="HOGENOM" id="CLU_176693_0_0_1"/>
<dbReference type="EMBL" id="JH430339">
    <property type="status" value="NOT_ANNOTATED_CDS"/>
    <property type="molecule type" value="Genomic_DNA"/>
</dbReference>
<dbReference type="Proteomes" id="UP000014500">
    <property type="component" value="Unassembled WGS sequence"/>
</dbReference>
<protein>
    <recommendedName>
        <fullName evidence="4">PDZ domain-containing protein</fullName>
    </recommendedName>
</protein>
<accession>T1IJS4</accession>
<dbReference type="STRING" id="126957.T1IJS4"/>
<dbReference type="PROSITE" id="PS50106">
    <property type="entry name" value="PDZ"/>
    <property type="match status" value="1"/>
</dbReference>
<dbReference type="EnsemblMetazoa" id="SMAR001151-RA">
    <property type="protein sequence ID" value="SMAR001151-PA"/>
    <property type="gene ID" value="SMAR001151"/>
</dbReference>
<dbReference type="InterPro" id="IPR036034">
    <property type="entry name" value="PDZ_sf"/>
</dbReference>
<evidence type="ECO:0000256" key="1">
    <source>
        <dbReference type="ARBA" id="ARBA00004316"/>
    </source>
</evidence>
<keyword evidence="6" id="KW-1185">Reference proteome</keyword>
<keyword evidence="2" id="KW-0677">Repeat</keyword>
<evidence type="ECO:0000313" key="6">
    <source>
        <dbReference type="Proteomes" id="UP000014500"/>
    </source>
</evidence>
<dbReference type="InterPro" id="IPR001478">
    <property type="entry name" value="PDZ"/>
</dbReference>
<dbReference type="eggNOG" id="KOG3528">
    <property type="taxonomic scope" value="Eukaryota"/>
</dbReference>
<organism evidence="5 6">
    <name type="scientific">Strigamia maritima</name>
    <name type="common">European centipede</name>
    <name type="synonym">Geophilus maritimus</name>
    <dbReference type="NCBI Taxonomy" id="126957"/>
    <lineage>
        <taxon>Eukaryota</taxon>
        <taxon>Metazoa</taxon>
        <taxon>Ecdysozoa</taxon>
        <taxon>Arthropoda</taxon>
        <taxon>Myriapoda</taxon>
        <taxon>Chilopoda</taxon>
        <taxon>Pleurostigmophora</taxon>
        <taxon>Geophilomorpha</taxon>
        <taxon>Linotaeniidae</taxon>
        <taxon>Strigamia</taxon>
    </lineage>
</organism>
<dbReference type="GO" id="GO:0005929">
    <property type="term" value="C:cilium"/>
    <property type="evidence" value="ECO:0007669"/>
    <property type="project" value="TreeGrafter"/>
</dbReference>
<evidence type="ECO:0000259" key="4">
    <source>
        <dbReference type="PROSITE" id="PS50106"/>
    </source>
</evidence>
<sequence length="107" mass="11674">MTVIIEKSKPSLGVVIEGGSDTQHCLPRIVNIQSDGAAFEAGGLRVGHILLKVGKLCLRGLDHKSAATLISSAYQDCRYKCLKLVVTEAKRTPKELRQKSMSFLYGE</sequence>
<dbReference type="PhylomeDB" id="T1IJS4"/>
<evidence type="ECO:0000256" key="2">
    <source>
        <dbReference type="ARBA" id="ARBA00022737"/>
    </source>
</evidence>
<dbReference type="Gene3D" id="2.30.42.10">
    <property type="match status" value="1"/>
</dbReference>
<proteinExistence type="predicted"/>
<comment type="subcellular location">
    <subcellularLocation>
        <location evidence="1">Cell projection</location>
    </subcellularLocation>
</comment>
<dbReference type="AlphaFoldDB" id="T1IJS4"/>
<evidence type="ECO:0000313" key="5">
    <source>
        <dbReference type="EnsemblMetazoa" id="SMAR001151-PA"/>
    </source>
</evidence>
<dbReference type="SUPFAM" id="SSF50156">
    <property type="entry name" value="PDZ domain-like"/>
    <property type="match status" value="1"/>
</dbReference>
<reference evidence="5" key="2">
    <citation type="submission" date="2015-02" db="UniProtKB">
        <authorList>
            <consortium name="EnsemblMetazoa"/>
        </authorList>
    </citation>
    <scope>IDENTIFICATION</scope>
</reference>
<dbReference type="PANTHER" id="PTHR23116">
    <property type="entry name" value="PDZ DOMAIN CONTAINING WHIRLIN AND HARMONIN-RELATED"/>
    <property type="match status" value="1"/>
</dbReference>
<dbReference type="PANTHER" id="PTHR23116:SF29">
    <property type="entry name" value="PDZ DOMAIN-CONTAINING PROTEIN 7"/>
    <property type="match status" value="1"/>
</dbReference>
<name>T1IJS4_STRMM</name>
<feature type="domain" description="PDZ" evidence="4">
    <location>
        <begin position="2"/>
        <end position="73"/>
    </location>
</feature>
<dbReference type="OMA" id="NQDQPPH"/>
<keyword evidence="3" id="KW-0966">Cell projection</keyword>
<dbReference type="InterPro" id="IPR051844">
    <property type="entry name" value="USH2_Complex_Protein"/>
</dbReference>